<dbReference type="EnsemblPlants" id="EMT10505">
    <property type="protein sequence ID" value="EMT10505"/>
    <property type="gene ID" value="F775_01033"/>
</dbReference>
<name>M8BA30_AEGTA</name>
<reference evidence="1" key="1">
    <citation type="submission" date="2015-06" db="UniProtKB">
        <authorList>
            <consortium name="EnsemblPlants"/>
        </authorList>
    </citation>
    <scope>IDENTIFICATION</scope>
</reference>
<sequence length="54" mass="6473">MLMLAQGFFQERAKNEDKNKMKGKPFTFQLCYKELEMRRSGRIRKLLKYLGGRS</sequence>
<dbReference type="AlphaFoldDB" id="M8BA30"/>
<accession>M8BA30</accession>
<evidence type="ECO:0000313" key="1">
    <source>
        <dbReference type="EnsemblPlants" id="EMT10505"/>
    </source>
</evidence>
<proteinExistence type="predicted"/>
<organism evidence="1">
    <name type="scientific">Aegilops tauschii</name>
    <name type="common">Tausch's goatgrass</name>
    <name type="synonym">Aegilops squarrosa</name>
    <dbReference type="NCBI Taxonomy" id="37682"/>
    <lineage>
        <taxon>Eukaryota</taxon>
        <taxon>Viridiplantae</taxon>
        <taxon>Streptophyta</taxon>
        <taxon>Embryophyta</taxon>
        <taxon>Tracheophyta</taxon>
        <taxon>Spermatophyta</taxon>
        <taxon>Magnoliopsida</taxon>
        <taxon>Liliopsida</taxon>
        <taxon>Poales</taxon>
        <taxon>Poaceae</taxon>
        <taxon>BOP clade</taxon>
        <taxon>Pooideae</taxon>
        <taxon>Triticodae</taxon>
        <taxon>Triticeae</taxon>
        <taxon>Triticinae</taxon>
        <taxon>Aegilops</taxon>
    </lineage>
</organism>
<protein>
    <submittedName>
        <fullName evidence="1">Uncharacterized protein</fullName>
    </submittedName>
</protein>